<dbReference type="PANTHER" id="PTHR38248">
    <property type="entry name" value="FUNK1 6"/>
    <property type="match status" value="1"/>
</dbReference>
<feature type="region of interest" description="Disordered" evidence="1">
    <location>
        <begin position="125"/>
        <end position="144"/>
    </location>
</feature>
<feature type="region of interest" description="Disordered" evidence="1">
    <location>
        <begin position="65"/>
        <end position="84"/>
    </location>
</feature>
<dbReference type="InterPro" id="IPR008266">
    <property type="entry name" value="Tyr_kinase_AS"/>
</dbReference>
<evidence type="ECO:0000259" key="2">
    <source>
        <dbReference type="Pfam" id="PF17667"/>
    </source>
</evidence>
<dbReference type="PANTHER" id="PTHR38248:SF2">
    <property type="entry name" value="FUNK1 11"/>
    <property type="match status" value="1"/>
</dbReference>
<dbReference type="SUPFAM" id="SSF56112">
    <property type="entry name" value="Protein kinase-like (PK-like)"/>
    <property type="match status" value="1"/>
</dbReference>
<dbReference type="PROSITE" id="PS00109">
    <property type="entry name" value="PROTEIN_KINASE_TYR"/>
    <property type="match status" value="1"/>
</dbReference>
<gene>
    <name evidence="3" type="ORF">GSI_10161</name>
</gene>
<feature type="region of interest" description="Disordered" evidence="1">
    <location>
        <begin position="669"/>
        <end position="698"/>
    </location>
</feature>
<dbReference type="SUPFAM" id="SSF48264">
    <property type="entry name" value="Cytochrome P450"/>
    <property type="match status" value="1"/>
</dbReference>
<dbReference type="GO" id="GO:0016705">
    <property type="term" value="F:oxidoreductase activity, acting on paired donors, with incorporation or reduction of molecular oxygen"/>
    <property type="evidence" value="ECO:0007669"/>
    <property type="project" value="InterPro"/>
</dbReference>
<feature type="domain" description="Fungal-type protein kinase" evidence="2">
    <location>
        <begin position="137"/>
        <end position="562"/>
    </location>
</feature>
<dbReference type="AlphaFoldDB" id="A0A2G8RZT0"/>
<protein>
    <recommendedName>
        <fullName evidence="2">Fungal-type protein kinase domain-containing protein</fullName>
    </recommendedName>
</protein>
<dbReference type="EMBL" id="AYKW01000034">
    <property type="protein sequence ID" value="PIL27022.1"/>
    <property type="molecule type" value="Genomic_DNA"/>
</dbReference>
<sequence length="880" mass="98438">MALGSNVDLEETPRSLHKAGSAAAGSVGYVDLTQYRAKCAEDMEGRSVLADCIWEFLDELLPYPAGDDLPSRPKPDPSDVDQTGQKIDGAIFHSNEAPTDGRPWWFLQIIPVEFKSRKHGNCGDPYTDIGDGDSPDSDADTRREARGQVTTYAERIYYMQHRWGLFMLLIIGRRFRILFWDRGGTIVTKSIDYYEEPDALCEFLWRVSDHLPDEKLGIDPTATRLQPDDFDSIRMDLASLYVRAEFAETIKDDSYPRYTLRVQDEKGSRSFLVGNLKPVYAASGMGGRGTRGYIAYEQATKRFFWLKDAWRAAYEHVSSEGDILQQLRDVAGITNVPTLVCHGDVGHQATVTADWWERKHPKVTADSTPAASRPTPARDSVISRMKPKHDGKTSRKRADTVERDDSNCGANNADQSTPPPTFRADCPIRRLVHYRMVVAEVCMKLDKFTNGRQLVSVVLDCLKTHKLAATHPIVGVLHRDITGNNILIYPKVVTQEDGSRRLEWKGILSDWEISKPVAADSRPRQPERTGTWQFVSVNLLSNELARVSIPDELESMFHVLVYYALRYLQSNLSDHQVAKLLDEFFDCFTDEDGAISCGNLKASTLRTHGELKVIQGRFGSVRVLFRSPMDHIITTLLQWFKARYAVLDYNVWVEENGGLLLGSLPGASEMGHTAETPPPPSRNAVSRGGDLVDDEDGDVNDDVLYQDLVAKDPPTDDEIALEKRIQGHDDMITFLTPLALPSSRWQSRDKAPSDRVPANYVSPYPIMPNGTWNPDRFLQIETAKQPASVGVFANLMTFCKLSRTIEASSPAAGIRSCIGWRFSVIEMQAFLGELLETFQFDLPKEKVEIQCAPAGVGMVPIVRGKPELGAALPLRISLVQ</sequence>
<evidence type="ECO:0000256" key="1">
    <source>
        <dbReference type="SAM" id="MobiDB-lite"/>
    </source>
</evidence>
<dbReference type="GO" id="GO:0005506">
    <property type="term" value="F:iron ion binding"/>
    <property type="evidence" value="ECO:0007669"/>
    <property type="project" value="InterPro"/>
</dbReference>
<dbReference type="InterPro" id="IPR036396">
    <property type="entry name" value="Cyt_P450_sf"/>
</dbReference>
<feature type="region of interest" description="Disordered" evidence="1">
    <location>
        <begin position="361"/>
        <end position="421"/>
    </location>
</feature>
<name>A0A2G8RZT0_9APHY</name>
<feature type="compositionally biased region" description="Basic and acidic residues" evidence="1">
    <location>
        <begin position="388"/>
        <end position="406"/>
    </location>
</feature>
<evidence type="ECO:0000313" key="3">
    <source>
        <dbReference type="EMBL" id="PIL27022.1"/>
    </source>
</evidence>
<dbReference type="Gene3D" id="1.10.630.10">
    <property type="entry name" value="Cytochrome P450"/>
    <property type="match status" value="1"/>
</dbReference>
<organism evidence="3 4">
    <name type="scientific">Ganoderma sinense ZZ0214-1</name>
    <dbReference type="NCBI Taxonomy" id="1077348"/>
    <lineage>
        <taxon>Eukaryota</taxon>
        <taxon>Fungi</taxon>
        <taxon>Dikarya</taxon>
        <taxon>Basidiomycota</taxon>
        <taxon>Agaricomycotina</taxon>
        <taxon>Agaricomycetes</taxon>
        <taxon>Polyporales</taxon>
        <taxon>Polyporaceae</taxon>
        <taxon>Ganoderma</taxon>
    </lineage>
</organism>
<dbReference type="InterPro" id="IPR040976">
    <property type="entry name" value="Pkinase_fungal"/>
</dbReference>
<dbReference type="GO" id="GO:0020037">
    <property type="term" value="F:heme binding"/>
    <property type="evidence" value="ECO:0007669"/>
    <property type="project" value="InterPro"/>
</dbReference>
<comment type="caution">
    <text evidence="3">The sequence shown here is derived from an EMBL/GenBank/DDBJ whole genome shotgun (WGS) entry which is preliminary data.</text>
</comment>
<dbReference type="Proteomes" id="UP000230002">
    <property type="component" value="Unassembled WGS sequence"/>
</dbReference>
<dbReference type="GO" id="GO:0004497">
    <property type="term" value="F:monooxygenase activity"/>
    <property type="evidence" value="ECO:0007669"/>
    <property type="project" value="InterPro"/>
</dbReference>
<dbReference type="Pfam" id="PF00067">
    <property type="entry name" value="p450"/>
    <property type="match status" value="1"/>
</dbReference>
<dbReference type="GO" id="GO:0004672">
    <property type="term" value="F:protein kinase activity"/>
    <property type="evidence" value="ECO:0007669"/>
    <property type="project" value="InterPro"/>
</dbReference>
<keyword evidence="4" id="KW-1185">Reference proteome</keyword>
<evidence type="ECO:0000313" key="4">
    <source>
        <dbReference type="Proteomes" id="UP000230002"/>
    </source>
</evidence>
<reference evidence="3 4" key="1">
    <citation type="journal article" date="2015" name="Sci. Rep.">
        <title>Chromosome-level genome map provides insights into diverse defense mechanisms in the medicinal fungus Ganoderma sinense.</title>
        <authorList>
            <person name="Zhu Y."/>
            <person name="Xu J."/>
            <person name="Sun C."/>
            <person name="Zhou S."/>
            <person name="Xu H."/>
            <person name="Nelson D.R."/>
            <person name="Qian J."/>
            <person name="Song J."/>
            <person name="Luo H."/>
            <person name="Xiang L."/>
            <person name="Li Y."/>
            <person name="Xu Z."/>
            <person name="Ji A."/>
            <person name="Wang L."/>
            <person name="Lu S."/>
            <person name="Hayward A."/>
            <person name="Sun W."/>
            <person name="Li X."/>
            <person name="Schwartz D.C."/>
            <person name="Wang Y."/>
            <person name="Chen S."/>
        </authorList>
    </citation>
    <scope>NUCLEOTIDE SEQUENCE [LARGE SCALE GENOMIC DNA]</scope>
    <source>
        <strain evidence="3 4">ZZ0214-1</strain>
    </source>
</reference>
<dbReference type="InterPro" id="IPR011009">
    <property type="entry name" value="Kinase-like_dom_sf"/>
</dbReference>
<dbReference type="InterPro" id="IPR001128">
    <property type="entry name" value="Cyt_P450"/>
</dbReference>
<dbReference type="Gene3D" id="1.10.510.10">
    <property type="entry name" value="Transferase(Phosphotransferase) domain 1"/>
    <property type="match status" value="1"/>
</dbReference>
<accession>A0A2G8RZT0</accession>
<dbReference type="Pfam" id="PF17667">
    <property type="entry name" value="Pkinase_fungal"/>
    <property type="match status" value="1"/>
</dbReference>
<proteinExistence type="predicted"/>
<dbReference type="OrthoDB" id="2801804at2759"/>